<organism>
    <name type="scientific">Serpula lacrymans var. lacrymans (strain S7.9)</name>
    <name type="common">Dry rot fungus</name>
    <dbReference type="NCBI Taxonomy" id="578457"/>
    <lineage>
        <taxon>Eukaryota</taxon>
        <taxon>Fungi</taxon>
        <taxon>Dikarya</taxon>
        <taxon>Basidiomycota</taxon>
        <taxon>Agaricomycotina</taxon>
        <taxon>Agaricomycetes</taxon>
        <taxon>Agaricomycetidae</taxon>
        <taxon>Boletales</taxon>
        <taxon>Coniophorineae</taxon>
        <taxon>Serpulaceae</taxon>
        <taxon>Serpula</taxon>
    </lineage>
</organism>
<dbReference type="InterPro" id="IPR020946">
    <property type="entry name" value="Flavin_mOase-like"/>
</dbReference>
<dbReference type="RefSeq" id="XP_007313914.1">
    <property type="nucleotide sequence ID" value="XM_007313852.1"/>
</dbReference>
<dbReference type="HOGENOM" id="CLU_006909_5_1_1"/>
<dbReference type="Proteomes" id="UP000008064">
    <property type="component" value="Unassembled WGS sequence"/>
</dbReference>
<dbReference type="InterPro" id="IPR000960">
    <property type="entry name" value="Flavin_mOase"/>
</dbReference>
<keyword evidence="3" id="KW-0285">Flavoprotein</keyword>
<dbReference type="SUPFAM" id="SSF51905">
    <property type="entry name" value="FAD/NAD(P)-binding domain"/>
    <property type="match status" value="2"/>
</dbReference>
<dbReference type="GeneID" id="18817576"/>
<dbReference type="Pfam" id="PF00743">
    <property type="entry name" value="FMO-like"/>
    <property type="match status" value="2"/>
</dbReference>
<evidence type="ECO:0000256" key="3">
    <source>
        <dbReference type="ARBA" id="ARBA00022630"/>
    </source>
</evidence>
<dbReference type="KEGG" id="sla:SERLADRAFT_457738"/>
<evidence type="ECO:0000256" key="6">
    <source>
        <dbReference type="ARBA" id="ARBA00023002"/>
    </source>
</evidence>
<evidence type="ECO:0000256" key="2">
    <source>
        <dbReference type="ARBA" id="ARBA00009183"/>
    </source>
</evidence>
<name>F8NH83_SERL9</name>
<evidence type="ECO:0000256" key="1">
    <source>
        <dbReference type="ARBA" id="ARBA00001974"/>
    </source>
</evidence>
<dbReference type="GO" id="GO:0050661">
    <property type="term" value="F:NADP binding"/>
    <property type="evidence" value="ECO:0007669"/>
    <property type="project" value="InterPro"/>
</dbReference>
<proteinExistence type="inferred from homology"/>
<reference evidence="7" key="1">
    <citation type="submission" date="2011-04" db="EMBL/GenBank/DDBJ databases">
        <title>Evolution of plant cell wall degrading machinery underlies the functional diversity of forest fungi.</title>
        <authorList>
            <consortium name="US DOE Joint Genome Institute (JGI-PGF)"/>
            <person name="Eastwood D.C."/>
            <person name="Floudas D."/>
            <person name="Binder M."/>
            <person name="Majcherczyk A."/>
            <person name="Schneider P."/>
            <person name="Aerts A."/>
            <person name="Asiegbu F.O."/>
            <person name="Baker S.E."/>
            <person name="Barry K."/>
            <person name="Bendiksby M."/>
            <person name="Blumentritt M."/>
            <person name="Coutinho P.M."/>
            <person name="Cullen D."/>
            <person name="Cullen D."/>
            <person name="Gathman A."/>
            <person name="Goodell B."/>
            <person name="Henrissat B."/>
            <person name="Ihrmark K."/>
            <person name="Kauserud H."/>
            <person name="Kohler A."/>
            <person name="LaButti K."/>
            <person name="Lapidus A."/>
            <person name="Lavin J.L."/>
            <person name="Lee Y.-H."/>
            <person name="Lindquist E."/>
            <person name="Lilly W."/>
            <person name="Lucas S."/>
            <person name="Morin E."/>
            <person name="Murat C."/>
            <person name="Oguiza J.A."/>
            <person name="Park J."/>
            <person name="Pisabarro A.G."/>
            <person name="Riley R."/>
            <person name="Rosling A."/>
            <person name="Salamov A."/>
            <person name="Schmidt O."/>
            <person name="Schmutz J."/>
            <person name="Skrede I."/>
            <person name="Stenlid J."/>
            <person name="Wiebenga A."/>
            <person name="Xie X."/>
            <person name="Kues U."/>
            <person name="Hibbett D.S."/>
            <person name="Hoffmeister D."/>
            <person name="Hogberg N."/>
            <person name="Martin F."/>
            <person name="Grigoriev I.V."/>
            <person name="Watkinson S.C."/>
        </authorList>
    </citation>
    <scope>NUCLEOTIDE SEQUENCE</scope>
    <source>
        <strain evidence="7">S7.9</strain>
    </source>
</reference>
<sequence length="408" mass="46265">MTTNLPHSIMAYKSFPFPPSTPVFPTAATVHAYLESYADTFNLRPYIQLNTTVQHVRWCLSESRWIVEVSTGEVISFDFLIVGNGHFRVPRYPDTPGLASWLMEGRAIHSAWYRRPDFITDTLLVVGAGPSGQDITADMSSYARVVIHSASGTTSGESGNVKMRGRITEFRSNGEVVFEDGSREQNVDHCILATGYQYSYSFFDSSVVTLEMPPHHLPIPQGLYNSSYHIFPLAMHLFPLRAKFPPWSIAFMGLTLRGIPLSLFESQAQAVVKTFAEPHTLNIQAEEAKLVARYAYLHKQLGDQPTLIAKAWHFITEAESFEYRDQLHQYSGTLDPQKVPEWEKEMWQNKGVLRSEWKKLERAGEARMWVDGIGNNGGDQWIELLRRLIRQACSKNDPGTSRFRDSVV</sequence>
<keyword evidence="4" id="KW-0274">FAD</keyword>
<dbReference type="GO" id="GO:0050660">
    <property type="term" value="F:flavin adenine dinucleotide binding"/>
    <property type="evidence" value="ECO:0007669"/>
    <property type="project" value="InterPro"/>
</dbReference>
<comment type="cofactor">
    <cofactor evidence="1">
        <name>FAD</name>
        <dbReference type="ChEBI" id="CHEBI:57692"/>
    </cofactor>
</comment>
<evidence type="ECO:0000256" key="5">
    <source>
        <dbReference type="ARBA" id="ARBA00022857"/>
    </source>
</evidence>
<dbReference type="GO" id="GO:0004499">
    <property type="term" value="F:N,N-dimethylaniline monooxygenase activity"/>
    <property type="evidence" value="ECO:0007669"/>
    <property type="project" value="InterPro"/>
</dbReference>
<dbReference type="PRINTS" id="PR00370">
    <property type="entry name" value="FMOXYGENASE"/>
</dbReference>
<comment type="similarity">
    <text evidence="2">Belongs to the FMO family.</text>
</comment>
<dbReference type="PANTHER" id="PTHR23023">
    <property type="entry name" value="DIMETHYLANILINE MONOOXYGENASE"/>
    <property type="match status" value="1"/>
</dbReference>
<accession>F8NH83</accession>
<dbReference type="OrthoDB" id="66881at2759"/>
<protein>
    <recommendedName>
        <fullName evidence="8">FAD/NAD(P)-binding domain-containing protein</fullName>
    </recommendedName>
</protein>
<dbReference type="InterPro" id="IPR036188">
    <property type="entry name" value="FAD/NAD-bd_sf"/>
</dbReference>
<dbReference type="EMBL" id="GL945429">
    <property type="protein sequence ID" value="EGO29672.1"/>
    <property type="molecule type" value="Genomic_DNA"/>
</dbReference>
<evidence type="ECO:0008006" key="8">
    <source>
        <dbReference type="Google" id="ProtNLM"/>
    </source>
</evidence>
<dbReference type="InterPro" id="IPR050346">
    <property type="entry name" value="FMO-like"/>
</dbReference>
<dbReference type="FunFam" id="3.50.50.60:FF:000023">
    <property type="entry name" value="Dimethylaniline monooxygenase [N-oxide-forming]"/>
    <property type="match status" value="1"/>
</dbReference>
<evidence type="ECO:0000313" key="7">
    <source>
        <dbReference type="EMBL" id="EGO29672.1"/>
    </source>
</evidence>
<gene>
    <name evidence="7" type="ORF">SERLADRAFT_457738</name>
</gene>
<keyword evidence="6" id="KW-0560">Oxidoreductase</keyword>
<dbReference type="AlphaFoldDB" id="F8NH83"/>
<evidence type="ECO:0000256" key="4">
    <source>
        <dbReference type="ARBA" id="ARBA00022827"/>
    </source>
</evidence>
<keyword evidence="5" id="KW-0521">NADP</keyword>
<dbReference type="Gene3D" id="3.50.50.60">
    <property type="entry name" value="FAD/NAD(P)-binding domain"/>
    <property type="match status" value="2"/>
</dbReference>